<evidence type="ECO:0000313" key="1">
    <source>
        <dbReference type="EMBL" id="GMF11885.1"/>
    </source>
</evidence>
<sequence>MSNTDGILSCETVRQHGALYLEACIALAGSCGLFRTVGNRAFASTTVLEAPASSQRHLGAAITRAILSATVFPAFVDTVTASCGLLCATGGGAHSSATVFEVLASGSNPLGAAFVRTSSAAVRNALVSRRNMHLTAGVLALPAANVITTFPAAHALLGRVWLLTYFTSAMR</sequence>
<keyword evidence="2" id="KW-1185">Reference proteome</keyword>
<proteinExistence type="predicted"/>
<dbReference type="Proteomes" id="UP001165083">
    <property type="component" value="Unassembled WGS sequence"/>
</dbReference>
<evidence type="ECO:0000313" key="2">
    <source>
        <dbReference type="Proteomes" id="UP001165083"/>
    </source>
</evidence>
<reference evidence="1" key="1">
    <citation type="submission" date="2023-04" db="EMBL/GenBank/DDBJ databases">
        <title>Phytophthora lilii NBRC 32176.</title>
        <authorList>
            <person name="Ichikawa N."/>
            <person name="Sato H."/>
            <person name="Tonouchi N."/>
        </authorList>
    </citation>
    <scope>NUCLEOTIDE SEQUENCE</scope>
    <source>
        <strain evidence="1">NBRC 32176</strain>
    </source>
</reference>
<dbReference type="EMBL" id="BSXW01000091">
    <property type="protein sequence ID" value="GMF11885.1"/>
    <property type="molecule type" value="Genomic_DNA"/>
</dbReference>
<protein>
    <submittedName>
        <fullName evidence="1">Unnamed protein product</fullName>
    </submittedName>
</protein>
<accession>A0A9W6TEU3</accession>
<comment type="caution">
    <text evidence="1">The sequence shown here is derived from an EMBL/GenBank/DDBJ whole genome shotgun (WGS) entry which is preliminary data.</text>
</comment>
<name>A0A9W6TEU3_9STRA</name>
<organism evidence="1 2">
    <name type="scientific">Phytophthora lilii</name>
    <dbReference type="NCBI Taxonomy" id="2077276"/>
    <lineage>
        <taxon>Eukaryota</taxon>
        <taxon>Sar</taxon>
        <taxon>Stramenopiles</taxon>
        <taxon>Oomycota</taxon>
        <taxon>Peronosporomycetes</taxon>
        <taxon>Peronosporales</taxon>
        <taxon>Peronosporaceae</taxon>
        <taxon>Phytophthora</taxon>
    </lineage>
</organism>
<gene>
    <name evidence="1" type="ORF">Plil01_000255400</name>
</gene>
<dbReference type="AlphaFoldDB" id="A0A9W6TEU3"/>